<dbReference type="Pfam" id="PF07542">
    <property type="entry name" value="ATP12"/>
    <property type="match status" value="1"/>
</dbReference>
<dbReference type="InterPro" id="IPR042272">
    <property type="entry name" value="ATP12_ATP_synth-F1-assembly_N"/>
</dbReference>
<dbReference type="OrthoDB" id="9797825at2"/>
<proteinExistence type="inferred from homology"/>
<evidence type="ECO:0000313" key="5">
    <source>
        <dbReference type="Proteomes" id="UP000033632"/>
    </source>
</evidence>
<dbReference type="SUPFAM" id="SSF160909">
    <property type="entry name" value="ATP12-like"/>
    <property type="match status" value="1"/>
</dbReference>
<dbReference type="EMBL" id="JZEX01000121">
    <property type="protein sequence ID" value="KKB11210.1"/>
    <property type="molecule type" value="Genomic_DNA"/>
</dbReference>
<dbReference type="AlphaFoldDB" id="A0A0F5FRL7"/>
<keyword evidence="3" id="KW-0143">Chaperone</keyword>
<gene>
    <name evidence="4" type="ORF">VE25_14065</name>
</gene>
<evidence type="ECO:0000256" key="2">
    <source>
        <dbReference type="ARBA" id="ARBA00022946"/>
    </source>
</evidence>
<dbReference type="InterPro" id="IPR011419">
    <property type="entry name" value="ATP12_ATP_synth-F1-assembly"/>
</dbReference>
<dbReference type="Gene3D" id="3.30.2180.10">
    <property type="entry name" value="ATP12-like"/>
    <property type="match status" value="1"/>
</dbReference>
<dbReference type="Gene3D" id="1.10.3580.10">
    <property type="entry name" value="ATP12 ATPase"/>
    <property type="match status" value="1"/>
</dbReference>
<reference evidence="4 5" key="1">
    <citation type="submission" date="2015-03" db="EMBL/GenBank/DDBJ databases">
        <authorList>
            <person name="Hassan Y.I."/>
            <person name="Lepp D."/>
            <person name="Li X.-Z."/>
            <person name="Zhou T."/>
        </authorList>
    </citation>
    <scope>NUCLEOTIDE SEQUENCE [LARGE SCALE GENOMIC DNA]</scope>
    <source>
        <strain evidence="4 5">BD-c194</strain>
    </source>
</reference>
<name>A0A0F5FRL7_9HYPH</name>
<accession>A0A0F5FRL7</accession>
<comment type="similarity">
    <text evidence="1">Belongs to the ATP12 family.</text>
</comment>
<dbReference type="STRING" id="443610.VE25_14065"/>
<dbReference type="PATRIC" id="fig|443610.3.peg.1056"/>
<evidence type="ECO:0000256" key="1">
    <source>
        <dbReference type="ARBA" id="ARBA00008231"/>
    </source>
</evidence>
<dbReference type="PANTHER" id="PTHR21013">
    <property type="entry name" value="ATP SYNTHASE MITOCHONDRIAL F1 COMPLEX ASSEMBLY FACTOR 2/ATP12 PROTEIN, MITOCHONDRIAL PRECURSOR"/>
    <property type="match status" value="1"/>
</dbReference>
<dbReference type="RefSeq" id="WP_046109274.1">
    <property type="nucleotide sequence ID" value="NZ_JZEX01000121.1"/>
</dbReference>
<keyword evidence="2" id="KW-0809">Transit peptide</keyword>
<keyword evidence="5" id="KW-1185">Reference proteome</keyword>
<sequence>MREFIEDALNHRDDGYGRAQQHVKQQLPKRFYKQTGTAPTEGGHTVTLDGRPTRTPGKRIPVVVPVEPLAAAMAEEWAGQGEHIDPLTMPLTRLVNSALESGPETVPAFREKVVKYAANDLLLYRADSPRELVAEQERLWDDALVRVARHFGIGFQPTIGILHQQQPEPTLKRLAEALEDEGLLTITALVSITNLTGSGILAIAVRHGLIEPEDAWTRAHVDEDHQARLWGVDEEAALRRTRRKAEFDAAVAVLDFLKDRR</sequence>
<dbReference type="InterPro" id="IPR023335">
    <property type="entry name" value="ATP12_ortho_dom_sf"/>
</dbReference>
<dbReference type="GO" id="GO:0043461">
    <property type="term" value="P:proton-transporting ATP synthase complex assembly"/>
    <property type="evidence" value="ECO:0007669"/>
    <property type="project" value="InterPro"/>
</dbReference>
<comment type="caution">
    <text evidence="4">The sequence shown here is derived from an EMBL/GenBank/DDBJ whole genome shotgun (WGS) entry which is preliminary data.</text>
</comment>
<evidence type="ECO:0000256" key="3">
    <source>
        <dbReference type="ARBA" id="ARBA00023186"/>
    </source>
</evidence>
<evidence type="ECO:0008006" key="6">
    <source>
        <dbReference type="Google" id="ProtNLM"/>
    </source>
</evidence>
<organism evidence="4 5">
    <name type="scientific">Devosia geojensis</name>
    <dbReference type="NCBI Taxonomy" id="443610"/>
    <lineage>
        <taxon>Bacteria</taxon>
        <taxon>Pseudomonadati</taxon>
        <taxon>Pseudomonadota</taxon>
        <taxon>Alphaproteobacteria</taxon>
        <taxon>Hyphomicrobiales</taxon>
        <taxon>Devosiaceae</taxon>
        <taxon>Devosia</taxon>
    </lineage>
</organism>
<dbReference type="Proteomes" id="UP000033632">
    <property type="component" value="Unassembled WGS sequence"/>
</dbReference>
<protein>
    <recommendedName>
        <fullName evidence="6">ATPase</fullName>
    </recommendedName>
</protein>
<evidence type="ECO:0000313" key="4">
    <source>
        <dbReference type="EMBL" id="KKB11210.1"/>
    </source>
</evidence>
<dbReference type="PANTHER" id="PTHR21013:SF10">
    <property type="entry name" value="ATP SYNTHASE MITOCHONDRIAL F1 COMPLEX ASSEMBLY FACTOR 2"/>
    <property type="match status" value="1"/>
</dbReference>